<dbReference type="GO" id="GO:0004165">
    <property type="term" value="F:delta(3)-delta(2)-enoyl-CoA isomerase activity"/>
    <property type="evidence" value="ECO:0007669"/>
    <property type="project" value="UniProtKB-ARBA"/>
</dbReference>
<dbReference type="EMBL" id="CP003746">
    <property type="protein sequence ID" value="AFU98463.1"/>
    <property type="molecule type" value="Genomic_DNA"/>
</dbReference>
<evidence type="ECO:0000256" key="3">
    <source>
        <dbReference type="ARBA" id="ARBA00023235"/>
    </source>
</evidence>
<name>K4KKA3_SIMAS</name>
<dbReference type="InterPro" id="IPR001753">
    <property type="entry name" value="Enoyl-CoA_hydra/iso"/>
</dbReference>
<keyword evidence="2" id="KW-0576">Peroxisome</keyword>
<dbReference type="OrthoDB" id="9797151at2"/>
<sequence length="254" mass="27202">MTEHITSNLSDRVLHLQFNRPERKNAITLAMYSALAAALNDAAANPDVRVALISGVDGNFTSGNDLSDFLSAGPLDESHPVVHFLMALLKFPKPVVAAVDGVAIGIGTTLLLQCDLVYADNTARFQMPFVNLGLVPEYASSFLVPRLAGQAAAAELLLLGEMFNAEKAAQLGFVNAVEANVHAHARAQALRLAAQPPAAVRKTKALLRAPVLDTVEQVMKNEFGLFAELLAGGEFKEAATAFFEKRKPDFSSFN</sequence>
<reference evidence="4 5" key="1">
    <citation type="journal article" date="2013" name="Genome Announc.">
        <title>Complete genome sequence of Simiduia agarivorans SA1(T), a marine bacterium able to degrade a variety of polysaccharides.</title>
        <authorList>
            <person name="Lin S.Y."/>
            <person name="Shieh W.Y."/>
            <person name="Chen J.S."/>
            <person name="Tang S.L."/>
        </authorList>
    </citation>
    <scope>NUCLEOTIDE SEQUENCE [LARGE SCALE GENOMIC DNA]</scope>
    <source>
        <strain evidence="5">DSM 21679 / JCM 13881 / BCRC 17597 / SA1</strain>
    </source>
</reference>
<organism evidence="4 5">
    <name type="scientific">Simiduia agarivorans (strain DSM 21679 / JCM 13881 / BCRC 17597 / SA1)</name>
    <dbReference type="NCBI Taxonomy" id="1117647"/>
    <lineage>
        <taxon>Bacteria</taxon>
        <taxon>Pseudomonadati</taxon>
        <taxon>Pseudomonadota</taxon>
        <taxon>Gammaproteobacteria</taxon>
        <taxon>Cellvibrionales</taxon>
        <taxon>Cellvibrionaceae</taxon>
        <taxon>Simiduia</taxon>
    </lineage>
</organism>
<dbReference type="HOGENOM" id="CLU_009834_7_2_6"/>
<proteinExistence type="predicted"/>
<evidence type="ECO:0000256" key="2">
    <source>
        <dbReference type="ARBA" id="ARBA00023140"/>
    </source>
</evidence>
<dbReference type="Pfam" id="PF00378">
    <property type="entry name" value="ECH_1"/>
    <property type="match status" value="1"/>
</dbReference>
<keyword evidence="5" id="KW-1185">Reference proteome</keyword>
<evidence type="ECO:0000313" key="4">
    <source>
        <dbReference type="EMBL" id="AFU98463.1"/>
    </source>
</evidence>
<dbReference type="eggNOG" id="COG1024">
    <property type="taxonomic scope" value="Bacteria"/>
</dbReference>
<comment type="subcellular location">
    <subcellularLocation>
        <location evidence="1">Peroxisome</location>
    </subcellularLocation>
</comment>
<dbReference type="SUPFAM" id="SSF52096">
    <property type="entry name" value="ClpP/crotonase"/>
    <property type="match status" value="1"/>
</dbReference>
<accession>K4KKA3</accession>
<keyword evidence="3" id="KW-0413">Isomerase</keyword>
<dbReference type="KEGG" id="saga:M5M_06340"/>
<dbReference type="PANTHER" id="PTHR43684:SF1">
    <property type="entry name" value="ENOYL-COA DELTA ISOMERASE 2"/>
    <property type="match status" value="1"/>
</dbReference>
<dbReference type="STRING" id="1117647.M5M_06340"/>
<dbReference type="PANTHER" id="PTHR43684">
    <property type="match status" value="1"/>
</dbReference>
<dbReference type="Gene3D" id="3.90.226.10">
    <property type="entry name" value="2-enoyl-CoA Hydratase, Chain A, domain 1"/>
    <property type="match status" value="1"/>
</dbReference>
<evidence type="ECO:0000256" key="1">
    <source>
        <dbReference type="ARBA" id="ARBA00004275"/>
    </source>
</evidence>
<gene>
    <name evidence="4" type="ordered locus">M5M_06340</name>
</gene>
<dbReference type="AlphaFoldDB" id="K4KKA3"/>
<evidence type="ECO:0000313" key="5">
    <source>
        <dbReference type="Proteomes" id="UP000000466"/>
    </source>
</evidence>
<protein>
    <submittedName>
        <fullName evidence="4">Enoyl-CoA hydratase/isomerase family protein</fullName>
    </submittedName>
</protein>
<dbReference type="RefSeq" id="WP_015046636.1">
    <property type="nucleotide sequence ID" value="NC_018868.3"/>
</dbReference>
<dbReference type="CDD" id="cd06558">
    <property type="entry name" value="crotonase-like"/>
    <property type="match status" value="1"/>
</dbReference>
<dbReference type="InterPro" id="IPR029045">
    <property type="entry name" value="ClpP/crotonase-like_dom_sf"/>
</dbReference>
<dbReference type="Proteomes" id="UP000000466">
    <property type="component" value="Chromosome"/>
</dbReference>
<dbReference type="InterPro" id="IPR051053">
    <property type="entry name" value="ECH/Chromodomain_protein"/>
</dbReference>